<reference evidence="4 5" key="1">
    <citation type="submission" date="2020-08" db="EMBL/GenBank/DDBJ databases">
        <title>Sequencing the genomes of 1000 actinobacteria strains.</title>
        <authorList>
            <person name="Klenk H.-P."/>
        </authorList>
    </citation>
    <scope>NUCLEOTIDE SEQUENCE [LARGE SCALE GENOMIC DNA]</scope>
    <source>
        <strain evidence="4 5">DSM 45084</strain>
    </source>
</reference>
<accession>A0A7W7WVN0</accession>
<dbReference type="Gene3D" id="3.40.630.30">
    <property type="match status" value="1"/>
</dbReference>
<dbReference type="InterPro" id="IPR016181">
    <property type="entry name" value="Acyl_CoA_acyltransferase"/>
</dbReference>
<comment type="caution">
    <text evidence="4">The sequence shown here is derived from an EMBL/GenBank/DDBJ whole genome shotgun (WGS) entry which is preliminary data.</text>
</comment>
<evidence type="ECO:0000313" key="5">
    <source>
        <dbReference type="Proteomes" id="UP000542674"/>
    </source>
</evidence>
<sequence length="150" mass="16427">MTVTIRPAGVGDVARIAALLGEPGYPTDTEQVGAHLDVWLADGRSVLLAAEFDGLVSGLAALHVMPLLERDGCLGRLAALVVDDSCRGQGVGRRLVAEVEREARRLDCRHVEITSSRTRAAAHRFYRDLGYPDVRDTSARFLKELDRHPR</sequence>
<dbReference type="GO" id="GO:0016747">
    <property type="term" value="F:acyltransferase activity, transferring groups other than amino-acyl groups"/>
    <property type="evidence" value="ECO:0007669"/>
    <property type="project" value="InterPro"/>
</dbReference>
<organism evidence="4 5">
    <name type="scientific">Saccharothrix violaceirubra</name>
    <dbReference type="NCBI Taxonomy" id="413306"/>
    <lineage>
        <taxon>Bacteria</taxon>
        <taxon>Bacillati</taxon>
        <taxon>Actinomycetota</taxon>
        <taxon>Actinomycetes</taxon>
        <taxon>Pseudonocardiales</taxon>
        <taxon>Pseudonocardiaceae</taxon>
        <taxon>Saccharothrix</taxon>
    </lineage>
</organism>
<keyword evidence="1 4" id="KW-0808">Transferase</keyword>
<name>A0A7W7WVN0_9PSEU</name>
<feature type="domain" description="N-acetyltransferase" evidence="3">
    <location>
        <begin position="3"/>
        <end position="148"/>
    </location>
</feature>
<dbReference type="SUPFAM" id="SSF55729">
    <property type="entry name" value="Acyl-CoA N-acyltransferases (Nat)"/>
    <property type="match status" value="1"/>
</dbReference>
<evidence type="ECO:0000259" key="3">
    <source>
        <dbReference type="PROSITE" id="PS51186"/>
    </source>
</evidence>
<dbReference type="Pfam" id="PF00583">
    <property type="entry name" value="Acetyltransf_1"/>
    <property type="match status" value="1"/>
</dbReference>
<dbReference type="RefSeq" id="WP_184669080.1">
    <property type="nucleotide sequence ID" value="NZ_BAABAI010000044.1"/>
</dbReference>
<evidence type="ECO:0000256" key="1">
    <source>
        <dbReference type="ARBA" id="ARBA00022679"/>
    </source>
</evidence>
<protein>
    <submittedName>
        <fullName evidence="4">GNAT superfamily N-acetyltransferase</fullName>
    </submittedName>
</protein>
<dbReference type="InterPro" id="IPR050832">
    <property type="entry name" value="Bact_Acetyltransf"/>
</dbReference>
<evidence type="ECO:0000313" key="4">
    <source>
        <dbReference type="EMBL" id="MBB4965509.1"/>
    </source>
</evidence>
<evidence type="ECO:0000256" key="2">
    <source>
        <dbReference type="ARBA" id="ARBA00023315"/>
    </source>
</evidence>
<dbReference type="AlphaFoldDB" id="A0A7W7WVN0"/>
<dbReference type="CDD" id="cd04301">
    <property type="entry name" value="NAT_SF"/>
    <property type="match status" value="1"/>
</dbReference>
<dbReference type="PROSITE" id="PS51186">
    <property type="entry name" value="GNAT"/>
    <property type="match status" value="1"/>
</dbReference>
<gene>
    <name evidence="4" type="ORF">F4559_002868</name>
</gene>
<proteinExistence type="predicted"/>
<dbReference type="EMBL" id="JACHJS010000001">
    <property type="protein sequence ID" value="MBB4965509.1"/>
    <property type="molecule type" value="Genomic_DNA"/>
</dbReference>
<dbReference type="Proteomes" id="UP000542674">
    <property type="component" value="Unassembled WGS sequence"/>
</dbReference>
<dbReference type="InterPro" id="IPR000182">
    <property type="entry name" value="GNAT_dom"/>
</dbReference>
<dbReference type="PANTHER" id="PTHR43877">
    <property type="entry name" value="AMINOALKYLPHOSPHONATE N-ACETYLTRANSFERASE-RELATED-RELATED"/>
    <property type="match status" value="1"/>
</dbReference>
<keyword evidence="2" id="KW-0012">Acyltransferase</keyword>
<keyword evidence="5" id="KW-1185">Reference proteome</keyword>